<gene>
    <name evidence="1" type="ORF">R1flu_000582</name>
</gene>
<dbReference type="PANTHER" id="PTHR36730:SF1">
    <property type="entry name" value="CATHEPSIN PROPEPTIDE INHIBITOR DOMAIN-CONTAINING PROTEIN"/>
    <property type="match status" value="1"/>
</dbReference>
<comment type="caution">
    <text evidence="1">The sequence shown here is derived from an EMBL/GenBank/DDBJ whole genome shotgun (WGS) entry which is preliminary data.</text>
</comment>
<accession>A0ABD1Y3T9</accession>
<evidence type="ECO:0000313" key="1">
    <source>
        <dbReference type="EMBL" id="KAL2620377.1"/>
    </source>
</evidence>
<evidence type="ECO:0000313" key="2">
    <source>
        <dbReference type="Proteomes" id="UP001605036"/>
    </source>
</evidence>
<sequence>MMQLSLASSVGAKPVPFSLKCRCQSEPHSTVNLPAVAIPKPKIAQSCRLSSSSPESLIPSSSSIAAFLLPVAAACTVLTAYPIPVEAGILSGSSGLESLDLPSVNVPKPEFLQKMQEENRKKYEDFDARLKASPYIQGLLKKSKENAEMHRKEIEDKYCERGAEWGVGDCSLNGLPQADKEAFLEALRKGRSK</sequence>
<proteinExistence type="predicted"/>
<name>A0ABD1Y3T9_9MARC</name>
<dbReference type="Proteomes" id="UP001605036">
    <property type="component" value="Unassembled WGS sequence"/>
</dbReference>
<dbReference type="AlphaFoldDB" id="A0ABD1Y3T9"/>
<reference evidence="1 2" key="1">
    <citation type="submission" date="2024-09" db="EMBL/GenBank/DDBJ databases">
        <title>Chromosome-scale assembly of Riccia fluitans.</title>
        <authorList>
            <person name="Paukszto L."/>
            <person name="Sawicki J."/>
            <person name="Karawczyk K."/>
            <person name="Piernik-Szablinska J."/>
            <person name="Szczecinska M."/>
            <person name="Mazdziarz M."/>
        </authorList>
    </citation>
    <scope>NUCLEOTIDE SEQUENCE [LARGE SCALE GENOMIC DNA]</scope>
    <source>
        <strain evidence="1">Rf_01</strain>
        <tissue evidence="1">Aerial parts of the thallus</tissue>
    </source>
</reference>
<keyword evidence="2" id="KW-1185">Reference proteome</keyword>
<dbReference type="PANTHER" id="PTHR36730">
    <property type="entry name" value="OS03G0210700 PROTEIN"/>
    <property type="match status" value="1"/>
</dbReference>
<protein>
    <submittedName>
        <fullName evidence="1">Uncharacterized protein</fullName>
    </submittedName>
</protein>
<dbReference type="EMBL" id="JBHFFA010000006">
    <property type="protein sequence ID" value="KAL2620377.1"/>
    <property type="molecule type" value="Genomic_DNA"/>
</dbReference>
<organism evidence="1 2">
    <name type="scientific">Riccia fluitans</name>
    <dbReference type="NCBI Taxonomy" id="41844"/>
    <lineage>
        <taxon>Eukaryota</taxon>
        <taxon>Viridiplantae</taxon>
        <taxon>Streptophyta</taxon>
        <taxon>Embryophyta</taxon>
        <taxon>Marchantiophyta</taxon>
        <taxon>Marchantiopsida</taxon>
        <taxon>Marchantiidae</taxon>
        <taxon>Marchantiales</taxon>
        <taxon>Ricciaceae</taxon>
        <taxon>Riccia</taxon>
    </lineage>
</organism>